<feature type="active site" description="Proton acceptor; specific for L-alanine" evidence="6">
    <location>
        <position position="242"/>
    </location>
</feature>
<dbReference type="Gene3D" id="3.20.20.10">
    <property type="entry name" value="Alanine racemase"/>
    <property type="match status" value="1"/>
</dbReference>
<comment type="function">
    <text evidence="6">Catalyzes the interconversion of L-alanine and D-alanine. May also act on other amino acids.</text>
</comment>
<evidence type="ECO:0000256" key="7">
    <source>
        <dbReference type="PIRSR" id="PIRSR600821-50"/>
    </source>
</evidence>
<accession>A0A1W6NZ52</accession>
<evidence type="ECO:0000256" key="3">
    <source>
        <dbReference type="ARBA" id="ARBA00013089"/>
    </source>
</evidence>
<evidence type="ECO:0000256" key="2">
    <source>
        <dbReference type="ARBA" id="ARBA00001933"/>
    </source>
</evidence>
<dbReference type="KEGG" id="kro:BVG79_01182"/>
<dbReference type="RefSeq" id="WP_085786066.1">
    <property type="nucleotide sequence ID" value="NZ_CP019937.1"/>
</dbReference>
<dbReference type="Pfam" id="PF00842">
    <property type="entry name" value="Ala_racemase_C"/>
    <property type="match status" value="1"/>
</dbReference>
<keyword evidence="4 6" id="KW-0663">Pyridoxal phosphate</keyword>
<organism evidence="10 11">
    <name type="scientific">Ketogulonicigenium robustum</name>
    <dbReference type="NCBI Taxonomy" id="92947"/>
    <lineage>
        <taxon>Bacteria</taxon>
        <taxon>Pseudomonadati</taxon>
        <taxon>Pseudomonadota</taxon>
        <taxon>Alphaproteobacteria</taxon>
        <taxon>Rhodobacterales</taxon>
        <taxon>Roseobacteraceae</taxon>
        <taxon>Ketogulonicigenium</taxon>
    </lineage>
</organism>
<dbReference type="UniPathway" id="UPA00042">
    <property type="reaction ID" value="UER00497"/>
</dbReference>
<protein>
    <recommendedName>
        <fullName evidence="3 6">Alanine racemase</fullName>
        <ecNumber evidence="3 6">5.1.1.1</ecNumber>
    </recommendedName>
</protein>
<evidence type="ECO:0000259" key="9">
    <source>
        <dbReference type="SMART" id="SM01005"/>
    </source>
</evidence>
<dbReference type="InterPro" id="IPR009006">
    <property type="entry name" value="Ala_racemase/Decarboxylase_C"/>
</dbReference>
<evidence type="ECO:0000256" key="1">
    <source>
        <dbReference type="ARBA" id="ARBA00000316"/>
    </source>
</evidence>
<dbReference type="InterPro" id="IPR000821">
    <property type="entry name" value="Ala_racemase"/>
</dbReference>
<dbReference type="Proteomes" id="UP000242447">
    <property type="component" value="Chromosome"/>
</dbReference>
<dbReference type="PANTHER" id="PTHR30511">
    <property type="entry name" value="ALANINE RACEMASE"/>
    <property type="match status" value="1"/>
</dbReference>
<gene>
    <name evidence="10" type="primary">alr</name>
    <name evidence="10" type="ORF">BVG79_01182</name>
</gene>
<dbReference type="EMBL" id="CP019937">
    <property type="protein sequence ID" value="ARO14528.1"/>
    <property type="molecule type" value="Genomic_DNA"/>
</dbReference>
<dbReference type="GO" id="GO:0008784">
    <property type="term" value="F:alanine racemase activity"/>
    <property type="evidence" value="ECO:0007669"/>
    <property type="project" value="UniProtKB-UniRule"/>
</dbReference>
<keyword evidence="11" id="KW-1185">Reference proteome</keyword>
<dbReference type="PRINTS" id="PR00992">
    <property type="entry name" value="ALARACEMASE"/>
</dbReference>
<dbReference type="CDD" id="cd00430">
    <property type="entry name" value="PLPDE_III_AR"/>
    <property type="match status" value="1"/>
</dbReference>
<evidence type="ECO:0000256" key="8">
    <source>
        <dbReference type="PIRSR" id="PIRSR600821-52"/>
    </source>
</evidence>
<dbReference type="GO" id="GO:0030170">
    <property type="term" value="F:pyridoxal phosphate binding"/>
    <property type="evidence" value="ECO:0007669"/>
    <property type="project" value="UniProtKB-UniRule"/>
</dbReference>
<dbReference type="NCBIfam" id="TIGR00492">
    <property type="entry name" value="alr"/>
    <property type="match status" value="1"/>
</dbReference>
<evidence type="ECO:0000256" key="6">
    <source>
        <dbReference type="HAMAP-Rule" id="MF_01201"/>
    </source>
</evidence>
<evidence type="ECO:0000313" key="10">
    <source>
        <dbReference type="EMBL" id="ARO14528.1"/>
    </source>
</evidence>
<feature type="domain" description="Alanine racemase C-terminal" evidence="9">
    <location>
        <begin position="221"/>
        <end position="343"/>
    </location>
</feature>
<dbReference type="SMART" id="SM01005">
    <property type="entry name" value="Ala_racemase_C"/>
    <property type="match status" value="1"/>
</dbReference>
<proteinExistence type="inferred from homology"/>
<evidence type="ECO:0000256" key="4">
    <source>
        <dbReference type="ARBA" id="ARBA00022898"/>
    </source>
</evidence>
<reference evidence="10 11" key="1">
    <citation type="submission" date="2017-02" db="EMBL/GenBank/DDBJ databases">
        <title>Ketogulonicigenium robustum SPU B003 Genome sequencing and assembly.</title>
        <authorList>
            <person name="Li Y."/>
            <person name="Liu L."/>
            <person name="Wang C."/>
            <person name="Zhang M."/>
            <person name="Zhang T."/>
            <person name="Zhang Y."/>
        </authorList>
    </citation>
    <scope>NUCLEOTIDE SEQUENCE [LARGE SCALE GENOMIC DNA]</scope>
    <source>
        <strain evidence="10 11">SPU_B003</strain>
    </source>
</reference>
<dbReference type="EC" id="5.1.1.1" evidence="3 6"/>
<dbReference type="InterPro" id="IPR011079">
    <property type="entry name" value="Ala_racemase_C"/>
</dbReference>
<dbReference type="Pfam" id="PF01168">
    <property type="entry name" value="Ala_racemase_N"/>
    <property type="match status" value="1"/>
</dbReference>
<dbReference type="PANTHER" id="PTHR30511:SF0">
    <property type="entry name" value="ALANINE RACEMASE, CATABOLIC-RELATED"/>
    <property type="match status" value="1"/>
</dbReference>
<dbReference type="InterPro" id="IPR029066">
    <property type="entry name" value="PLP-binding_barrel"/>
</dbReference>
<name>A0A1W6NZ52_9RHOB</name>
<feature type="active site" description="Proton acceptor; specific for D-alanine" evidence="6">
    <location>
        <position position="33"/>
    </location>
</feature>
<comment type="catalytic activity">
    <reaction evidence="1 6">
        <text>L-alanine = D-alanine</text>
        <dbReference type="Rhea" id="RHEA:20249"/>
        <dbReference type="ChEBI" id="CHEBI:57416"/>
        <dbReference type="ChEBI" id="CHEBI:57972"/>
        <dbReference type="EC" id="5.1.1.1"/>
    </reaction>
</comment>
<evidence type="ECO:0000256" key="5">
    <source>
        <dbReference type="ARBA" id="ARBA00023235"/>
    </source>
</evidence>
<dbReference type="GO" id="GO:0005829">
    <property type="term" value="C:cytosol"/>
    <property type="evidence" value="ECO:0007669"/>
    <property type="project" value="TreeGrafter"/>
</dbReference>
<comment type="similarity">
    <text evidence="6">Belongs to the alanine racemase family.</text>
</comment>
<comment type="cofactor">
    <cofactor evidence="2 6 7">
        <name>pyridoxal 5'-phosphate</name>
        <dbReference type="ChEBI" id="CHEBI:597326"/>
    </cofactor>
</comment>
<sequence length="345" mass="36667">MTTGTLTIDLDAIVANWRALAAMTRAETAAVMKADAYGTGVPRVAAALAAAGARKFFVAVAEEGVALREAAGPGAEIFVLSGHGETDTALIRQLNLTPVLNSPAQLRRQFDTLPGRPFAIQLDTGMNRLGFEWDDWAAVTDEVLAAGPRLIMSHLACADEVDHPMNAYQLDLFNQMTEGMRVARSLAATGGILLGPAYHFDVVRPGIGLYGAAPFGAGKNPLRLDIPVIQTRALIEGEVVGYGNTWQAKRPTRVATLAAGYADGLQRALGNGAQFWHGEQPCSLIGRISMDLITVDITDLSDEPASLCLIGPQQGVDVLAETAKTIGYEIMTSMGARYNRQYIGG</sequence>
<evidence type="ECO:0000313" key="11">
    <source>
        <dbReference type="Proteomes" id="UP000242447"/>
    </source>
</evidence>
<feature type="modified residue" description="N6-(pyridoxal phosphate)lysine" evidence="6 7">
    <location>
        <position position="33"/>
    </location>
</feature>
<dbReference type="Gene3D" id="2.40.37.10">
    <property type="entry name" value="Lyase, Ornithine Decarboxylase, Chain A, domain 1"/>
    <property type="match status" value="1"/>
</dbReference>
<keyword evidence="5 6" id="KW-0413">Isomerase</keyword>
<comment type="pathway">
    <text evidence="6">Amino-acid biosynthesis; D-alanine biosynthesis; D-alanine from L-alanine: step 1/1.</text>
</comment>
<dbReference type="STRING" id="92947.BVG79_01182"/>
<dbReference type="OrthoDB" id="9813814at2"/>
<dbReference type="AlphaFoldDB" id="A0A1W6NZ52"/>
<dbReference type="HAMAP" id="MF_01201">
    <property type="entry name" value="Ala_racemase"/>
    <property type="match status" value="1"/>
</dbReference>
<dbReference type="GO" id="GO:0030632">
    <property type="term" value="P:D-alanine biosynthetic process"/>
    <property type="evidence" value="ECO:0007669"/>
    <property type="project" value="UniProtKB-UniRule"/>
</dbReference>
<feature type="binding site" evidence="6 8">
    <location>
        <position position="128"/>
    </location>
    <ligand>
        <name>substrate</name>
    </ligand>
</feature>
<dbReference type="SUPFAM" id="SSF50621">
    <property type="entry name" value="Alanine racemase C-terminal domain-like"/>
    <property type="match status" value="1"/>
</dbReference>
<feature type="binding site" evidence="6 8">
    <location>
        <position position="290"/>
    </location>
    <ligand>
        <name>substrate</name>
    </ligand>
</feature>
<dbReference type="SUPFAM" id="SSF51419">
    <property type="entry name" value="PLP-binding barrel"/>
    <property type="match status" value="1"/>
</dbReference>
<dbReference type="InterPro" id="IPR001608">
    <property type="entry name" value="Ala_racemase_N"/>
</dbReference>